<evidence type="ECO:0000256" key="1">
    <source>
        <dbReference type="ARBA" id="ARBA00010118"/>
    </source>
</evidence>
<protein>
    <submittedName>
        <fullName evidence="5">Protein glucosyltransferase</fullName>
    </submittedName>
</protein>
<dbReference type="SMART" id="SM00672">
    <property type="entry name" value="CAP10"/>
    <property type="match status" value="1"/>
</dbReference>
<dbReference type="PANTHER" id="PTHR12203">
    <property type="entry name" value="KDEL LYS-ASP-GLU-LEU CONTAINING - RELATED"/>
    <property type="match status" value="1"/>
</dbReference>
<gene>
    <name evidence="5" type="ORF">KFL_004740020</name>
</gene>
<dbReference type="InterPro" id="IPR051091">
    <property type="entry name" value="O-Glucosyltr/Glycosyltrsf_90"/>
</dbReference>
<accession>A0A1Y1IFY3</accession>
<organism evidence="5 6">
    <name type="scientific">Klebsormidium nitens</name>
    <name type="common">Green alga</name>
    <name type="synonym">Ulothrix nitens</name>
    <dbReference type="NCBI Taxonomy" id="105231"/>
    <lineage>
        <taxon>Eukaryota</taxon>
        <taxon>Viridiplantae</taxon>
        <taxon>Streptophyta</taxon>
        <taxon>Klebsormidiophyceae</taxon>
        <taxon>Klebsormidiales</taxon>
        <taxon>Klebsormidiaceae</taxon>
        <taxon>Klebsormidium</taxon>
    </lineage>
</organism>
<feature type="transmembrane region" description="Helical" evidence="3">
    <location>
        <begin position="26"/>
        <end position="47"/>
    </location>
</feature>
<evidence type="ECO:0000259" key="4">
    <source>
        <dbReference type="SMART" id="SM00672"/>
    </source>
</evidence>
<dbReference type="GO" id="GO:0016740">
    <property type="term" value="F:transferase activity"/>
    <property type="evidence" value="ECO:0007669"/>
    <property type="project" value="UniProtKB-KW"/>
</dbReference>
<proteinExistence type="inferred from homology"/>
<evidence type="ECO:0000256" key="2">
    <source>
        <dbReference type="ARBA" id="ARBA00022679"/>
    </source>
</evidence>
<evidence type="ECO:0000313" key="6">
    <source>
        <dbReference type="Proteomes" id="UP000054558"/>
    </source>
</evidence>
<dbReference type="AlphaFoldDB" id="A0A1Y1IFY3"/>
<dbReference type="PANTHER" id="PTHR12203:SF35">
    <property type="entry name" value="PROTEIN O-GLUCOSYLTRANSFERASE 1"/>
    <property type="match status" value="1"/>
</dbReference>
<dbReference type="OrthoDB" id="506599at2759"/>
<keyword evidence="2 5" id="KW-0808">Transferase</keyword>
<sequence>MASKRSWGWRARQAIFLVRRALGQRFLILAFVVFLCLFVVSISRTLLTLSSELTRSMSSTALMETPHKEAAPQEVVEAPKASCLRIWEPGSENAEQQVFVDRYLESRCDTIHISRALRVVQALEPLPVITKEQVEAGWMNLCWGWSNEEEFAGYKFDVNNCHMGLRIQILDNLLYFTPAPLNHTNFKDLEYLYAGYGTILDDGLWFQVGRIVHGDPAYYDTSWTRHALHALTSLQEMLADHDVPDADFLLSFSDRCAPVAYQTLAQNLAPMMSWSLRDDNYGASCNALFLPTYDYTWSQQDFKEGSPWRVDSYPPVPWELKDARAVWRGTLTAVEPRARVLRMGLARPDLIDSRHTGPVDDCKRLYIPALEKHGGPIGEDDCERMTTESALSAEGLLHYKYLLDVEGHGPSFRLKNLLLANSVVFKLWEEGLQWFYPDLKAYKHYIPISAFNFELDLEKKIEWARHNDDVVKRIGERGAAFAKQYIDNPNLARYQALTISLYASRLSYKPTKHPLAKLMCCRNLTMNSWNGELEHCRKRCRERPSVTSLCNQ</sequence>
<dbReference type="InterPro" id="IPR006598">
    <property type="entry name" value="CAP10"/>
</dbReference>
<reference evidence="5 6" key="1">
    <citation type="journal article" date="2014" name="Nat. Commun.">
        <title>Klebsormidium flaccidum genome reveals primary factors for plant terrestrial adaptation.</title>
        <authorList>
            <person name="Hori K."/>
            <person name="Maruyama F."/>
            <person name="Fujisawa T."/>
            <person name="Togashi T."/>
            <person name="Yamamoto N."/>
            <person name="Seo M."/>
            <person name="Sato S."/>
            <person name="Yamada T."/>
            <person name="Mori H."/>
            <person name="Tajima N."/>
            <person name="Moriyama T."/>
            <person name="Ikeuchi M."/>
            <person name="Watanabe M."/>
            <person name="Wada H."/>
            <person name="Kobayashi K."/>
            <person name="Saito M."/>
            <person name="Masuda T."/>
            <person name="Sasaki-Sekimoto Y."/>
            <person name="Mashiguchi K."/>
            <person name="Awai K."/>
            <person name="Shimojima M."/>
            <person name="Masuda S."/>
            <person name="Iwai M."/>
            <person name="Nobusawa T."/>
            <person name="Narise T."/>
            <person name="Kondo S."/>
            <person name="Saito H."/>
            <person name="Sato R."/>
            <person name="Murakawa M."/>
            <person name="Ihara Y."/>
            <person name="Oshima-Yamada Y."/>
            <person name="Ohtaka K."/>
            <person name="Satoh M."/>
            <person name="Sonobe K."/>
            <person name="Ishii M."/>
            <person name="Ohtani R."/>
            <person name="Kanamori-Sato M."/>
            <person name="Honoki R."/>
            <person name="Miyazaki D."/>
            <person name="Mochizuki H."/>
            <person name="Umetsu J."/>
            <person name="Higashi K."/>
            <person name="Shibata D."/>
            <person name="Kamiya Y."/>
            <person name="Sato N."/>
            <person name="Nakamura Y."/>
            <person name="Tabata S."/>
            <person name="Ida S."/>
            <person name="Kurokawa K."/>
            <person name="Ohta H."/>
        </authorList>
    </citation>
    <scope>NUCLEOTIDE SEQUENCE [LARGE SCALE GENOMIC DNA]</scope>
    <source>
        <strain evidence="5 6">NIES-2285</strain>
    </source>
</reference>
<evidence type="ECO:0000313" key="5">
    <source>
        <dbReference type="EMBL" id="GAQ88962.1"/>
    </source>
</evidence>
<dbReference type="Proteomes" id="UP000054558">
    <property type="component" value="Unassembled WGS sequence"/>
</dbReference>
<dbReference type="Pfam" id="PF05686">
    <property type="entry name" value="Glyco_transf_90"/>
    <property type="match status" value="1"/>
</dbReference>
<comment type="similarity">
    <text evidence="1">Belongs to the glycosyltransferase 90 family.</text>
</comment>
<keyword evidence="3" id="KW-0812">Transmembrane</keyword>
<name>A0A1Y1IFY3_KLENI</name>
<keyword evidence="6" id="KW-1185">Reference proteome</keyword>
<feature type="domain" description="Glycosyl transferase CAP10" evidence="4">
    <location>
        <begin position="242"/>
        <end position="509"/>
    </location>
</feature>
<keyword evidence="3" id="KW-0472">Membrane</keyword>
<evidence type="ECO:0000256" key="3">
    <source>
        <dbReference type="SAM" id="Phobius"/>
    </source>
</evidence>
<keyword evidence="3" id="KW-1133">Transmembrane helix</keyword>
<dbReference type="EMBL" id="DF237423">
    <property type="protein sequence ID" value="GAQ88962.1"/>
    <property type="molecule type" value="Genomic_DNA"/>
</dbReference>